<evidence type="ECO:0000313" key="2">
    <source>
        <dbReference type="EMBL" id="KAJ8941960.1"/>
    </source>
</evidence>
<dbReference type="Pfam" id="PF01590">
    <property type="entry name" value="GAF"/>
    <property type="match status" value="1"/>
</dbReference>
<dbReference type="SUPFAM" id="SSF55781">
    <property type="entry name" value="GAF domain-like"/>
    <property type="match status" value="2"/>
</dbReference>
<feature type="domain" description="GAF" evidence="1">
    <location>
        <begin position="61"/>
        <end position="220"/>
    </location>
</feature>
<comment type="caution">
    <text evidence="2">The sequence shown here is derived from an EMBL/GenBank/DDBJ whole genome shotgun (WGS) entry which is preliminary data.</text>
</comment>
<dbReference type="InterPro" id="IPR029016">
    <property type="entry name" value="GAF-like_dom_sf"/>
</dbReference>
<proteinExistence type="predicted"/>
<dbReference type="Gene3D" id="3.30.450.40">
    <property type="match status" value="2"/>
</dbReference>
<accession>A0AAV8XSX5</accession>
<reference evidence="2" key="1">
    <citation type="journal article" date="2023" name="Insect Mol. Biol.">
        <title>Genome sequencing provides insights into the evolution of gene families encoding plant cell wall-degrading enzymes in longhorned beetles.</title>
        <authorList>
            <person name="Shin N.R."/>
            <person name="Okamura Y."/>
            <person name="Kirsch R."/>
            <person name="Pauchet Y."/>
        </authorList>
    </citation>
    <scope>NUCLEOTIDE SEQUENCE</scope>
    <source>
        <strain evidence="2">RBIC_L_NR</strain>
    </source>
</reference>
<organism evidence="2 3">
    <name type="scientific">Rhamnusium bicolor</name>
    <dbReference type="NCBI Taxonomy" id="1586634"/>
    <lineage>
        <taxon>Eukaryota</taxon>
        <taxon>Metazoa</taxon>
        <taxon>Ecdysozoa</taxon>
        <taxon>Arthropoda</taxon>
        <taxon>Hexapoda</taxon>
        <taxon>Insecta</taxon>
        <taxon>Pterygota</taxon>
        <taxon>Neoptera</taxon>
        <taxon>Endopterygota</taxon>
        <taxon>Coleoptera</taxon>
        <taxon>Polyphaga</taxon>
        <taxon>Cucujiformia</taxon>
        <taxon>Chrysomeloidea</taxon>
        <taxon>Cerambycidae</taxon>
        <taxon>Lepturinae</taxon>
        <taxon>Rhagiini</taxon>
        <taxon>Rhamnusium</taxon>
    </lineage>
</organism>
<dbReference type="Proteomes" id="UP001162156">
    <property type="component" value="Unassembled WGS sequence"/>
</dbReference>
<dbReference type="AlphaFoldDB" id="A0AAV8XSX5"/>
<evidence type="ECO:0000313" key="3">
    <source>
        <dbReference type="Proteomes" id="UP001162156"/>
    </source>
</evidence>
<keyword evidence="3" id="KW-1185">Reference proteome</keyword>
<gene>
    <name evidence="2" type="ORF">NQ314_010179</name>
</gene>
<sequence>MTKSSEFLVTHPDFLERYIMDEIEVEQLERWIIRKSQRLKKKPKTSTRNGRKTSLSRWKFCVHADKRQMLQDLTHSLQMKPTKDHVLWELANSDGNDPEDLRLFLGLECKTENGEPKLQRIKNGVGLPSYVARTLEPVRMSRGVTDPRFPDQMMEELQGDIAHVQCQPIIQSDGKLTAVLELWRRDSGGPFYEEDEEIASSYLVWGGIALHYAHLYLNMNQQKKLNDFFACSCERLVDADRASLFLVDSKNKELYATIFDVGVENTDEADSIYSIGGESDELKVHTSKEIRFPLGTGIAGQVAMTGEVLNIKDAYSDSRFNRTVDQLTGTFYVCFI</sequence>
<evidence type="ECO:0000259" key="1">
    <source>
        <dbReference type="SMART" id="SM00065"/>
    </source>
</evidence>
<protein>
    <recommendedName>
        <fullName evidence="1">GAF domain-containing protein</fullName>
    </recommendedName>
</protein>
<dbReference type="EMBL" id="JANEYF010002810">
    <property type="protein sequence ID" value="KAJ8941960.1"/>
    <property type="molecule type" value="Genomic_DNA"/>
</dbReference>
<dbReference type="InterPro" id="IPR003018">
    <property type="entry name" value="GAF"/>
</dbReference>
<dbReference type="SMART" id="SM00065">
    <property type="entry name" value="GAF"/>
    <property type="match status" value="1"/>
</dbReference>
<name>A0AAV8XSX5_9CUCU</name>